<name>A0ABU7I4Y9_9SPHI</name>
<protein>
    <submittedName>
        <fullName evidence="2">DUF2975 domain-containing protein</fullName>
    </submittedName>
</protein>
<gene>
    <name evidence="2" type="ORF">VRU48_04705</name>
</gene>
<reference evidence="2 3" key="1">
    <citation type="submission" date="2024-01" db="EMBL/GenBank/DDBJ databases">
        <title>Pedobacter sp. nov., isolated from fresh soil.</title>
        <authorList>
            <person name="Le N.T.T."/>
        </authorList>
    </citation>
    <scope>NUCLEOTIDE SEQUENCE [LARGE SCALE GENOMIC DNA]</scope>
    <source>
        <strain evidence="2 3">KR3-3</strain>
    </source>
</reference>
<proteinExistence type="predicted"/>
<evidence type="ECO:0000313" key="2">
    <source>
        <dbReference type="EMBL" id="MEE1944396.1"/>
    </source>
</evidence>
<feature type="transmembrane region" description="Helical" evidence="1">
    <location>
        <begin position="183"/>
        <end position="201"/>
    </location>
</feature>
<keyword evidence="1" id="KW-1133">Transmembrane helix</keyword>
<feature type="transmembrane region" description="Helical" evidence="1">
    <location>
        <begin position="138"/>
        <end position="156"/>
    </location>
</feature>
<dbReference type="InterPro" id="IPR021354">
    <property type="entry name" value="DUF2975"/>
</dbReference>
<dbReference type="EMBL" id="JAZDQT010000001">
    <property type="protein sequence ID" value="MEE1944396.1"/>
    <property type="molecule type" value="Genomic_DNA"/>
</dbReference>
<dbReference type="Pfam" id="PF11188">
    <property type="entry name" value="DUF2975"/>
    <property type="match status" value="1"/>
</dbReference>
<dbReference type="RefSeq" id="WP_330106769.1">
    <property type="nucleotide sequence ID" value="NZ_JAZDQT010000001.1"/>
</dbReference>
<evidence type="ECO:0000313" key="3">
    <source>
        <dbReference type="Proteomes" id="UP001336835"/>
    </source>
</evidence>
<keyword evidence="1" id="KW-0812">Transmembrane</keyword>
<keyword evidence="1" id="KW-0472">Membrane</keyword>
<dbReference type="Proteomes" id="UP001336835">
    <property type="component" value="Unassembled WGS sequence"/>
</dbReference>
<organism evidence="2 3">
    <name type="scientific">Pedobacter albus</name>
    <dbReference type="NCBI Taxonomy" id="3113905"/>
    <lineage>
        <taxon>Bacteria</taxon>
        <taxon>Pseudomonadati</taxon>
        <taxon>Bacteroidota</taxon>
        <taxon>Sphingobacteriia</taxon>
        <taxon>Sphingobacteriales</taxon>
        <taxon>Sphingobacteriaceae</taxon>
        <taxon>Pedobacter</taxon>
    </lineage>
</organism>
<sequence>MKLSENKVIQALDGLATFALILYIVFFIVQLFNSSPKSSHAVKSYKVYNVRLDRKYKETNPEDNLKSWFNNQVVVQETNKGLVHLRFKSYAEMFSFSSILFQVSIFVYWLLIGAAIYFARGLFRSFRKDEVFTQKNAWAIMASSLILISLPVFRWISQEFFLNCVNTLHINDSNYTFNNGENLLTSETIIGLVLMAFSWVFKIGVDIKKENESFV</sequence>
<comment type="caution">
    <text evidence="2">The sequence shown here is derived from an EMBL/GenBank/DDBJ whole genome shotgun (WGS) entry which is preliminary data.</text>
</comment>
<evidence type="ECO:0000256" key="1">
    <source>
        <dbReference type="SAM" id="Phobius"/>
    </source>
</evidence>
<feature type="transmembrane region" description="Helical" evidence="1">
    <location>
        <begin position="12"/>
        <end position="32"/>
    </location>
</feature>
<feature type="transmembrane region" description="Helical" evidence="1">
    <location>
        <begin position="99"/>
        <end position="118"/>
    </location>
</feature>
<accession>A0ABU7I4Y9</accession>
<keyword evidence="3" id="KW-1185">Reference proteome</keyword>